<organism evidence="3 4">
    <name type="scientific">Mycolicibacterium vaccae ATCC 25954</name>
    <dbReference type="NCBI Taxonomy" id="1194972"/>
    <lineage>
        <taxon>Bacteria</taxon>
        <taxon>Bacillati</taxon>
        <taxon>Actinomycetota</taxon>
        <taxon>Actinomycetes</taxon>
        <taxon>Mycobacteriales</taxon>
        <taxon>Mycobacteriaceae</taxon>
        <taxon>Mycolicibacterium</taxon>
    </lineage>
</organism>
<dbReference type="HOGENOM" id="CLU_074337_0_0_11"/>
<gene>
    <name evidence="3" type="ORF">MVAC_05427</name>
</gene>
<reference evidence="3 4" key="1">
    <citation type="journal article" date="2012" name="J. Bacteriol.">
        <title>Complete Genome Sequence of Mycobacterium vaccae Type Strain ATCC 25954.</title>
        <authorList>
            <person name="Ho Y.S."/>
            <person name="Adroub S.A."/>
            <person name="Abadi M."/>
            <person name="Al Alwan B."/>
            <person name="Alkhateeb R."/>
            <person name="Gao G."/>
            <person name="Ragab A."/>
            <person name="Ali S."/>
            <person name="van Soolingen D."/>
            <person name="Bitter W."/>
            <person name="Pain A."/>
            <person name="Abdallah A.M."/>
        </authorList>
    </citation>
    <scope>NUCLEOTIDE SEQUENCE [LARGE SCALE GENOMIC DNA]</scope>
    <source>
        <strain evidence="3 4">ATCC 25954</strain>
    </source>
</reference>
<comment type="caution">
    <text evidence="3">The sequence shown here is derived from an EMBL/GenBank/DDBJ whole genome shotgun (WGS) entry which is preliminary data.</text>
</comment>
<dbReference type="EMBL" id="ALQA01000008">
    <property type="protein sequence ID" value="EJZ11458.1"/>
    <property type="molecule type" value="Genomic_DNA"/>
</dbReference>
<keyword evidence="4" id="KW-1185">Reference proteome</keyword>
<dbReference type="InterPro" id="IPR029069">
    <property type="entry name" value="HotDog_dom_sf"/>
</dbReference>
<dbReference type="eggNOG" id="COG2050">
    <property type="taxonomic scope" value="Bacteria"/>
</dbReference>
<evidence type="ECO:0000313" key="4">
    <source>
        <dbReference type="Proteomes" id="UP000006072"/>
    </source>
</evidence>
<dbReference type="InterPro" id="IPR049449">
    <property type="entry name" value="TesB_ACOT8-like_N"/>
</dbReference>
<dbReference type="SUPFAM" id="SSF54637">
    <property type="entry name" value="Thioesterase/thiol ester dehydrase-isomerase"/>
    <property type="match status" value="1"/>
</dbReference>
<accession>K0V9F6</accession>
<dbReference type="InterPro" id="IPR042171">
    <property type="entry name" value="Acyl-CoA_hotdog"/>
</dbReference>
<name>K0V9F6_MYCVA</name>
<dbReference type="AlphaFoldDB" id="K0V9F6"/>
<evidence type="ECO:0000313" key="3">
    <source>
        <dbReference type="EMBL" id="EJZ11458.1"/>
    </source>
</evidence>
<feature type="region of interest" description="Disordered" evidence="1">
    <location>
        <begin position="112"/>
        <end position="133"/>
    </location>
</feature>
<dbReference type="PATRIC" id="fig|1194972.3.peg.1098"/>
<evidence type="ECO:0000256" key="1">
    <source>
        <dbReference type="SAM" id="MobiDB-lite"/>
    </source>
</evidence>
<feature type="domain" description="Acyl-CoA thioesterase-like N-terminal HotDog" evidence="2">
    <location>
        <begin position="22"/>
        <end position="103"/>
    </location>
</feature>
<sequence length="269" mass="28503">MSSRAFFLPEGDAFRPTNWARGPWGQTISGNYVGGLLGHVIERDAGDPELQPARLTVDLFRPAALTDPVHVETTVVREGRRLKLVDAVMTQSGTVVARANALFLRRGEQPPGDRFTTRVTMPPLPPESDPAPDDRLTLVWSYGKDGDVPSTGLGAWAYDGPKFIWTRELGSLVEGVALTPFTRAALAGDMASSLTHFGADGLPFINADYTLALSRLPDGPFLGLAALTHDSDAGVATGTAVVVDRIGPLGTATATALANPGFNPPRAFS</sequence>
<proteinExistence type="predicted"/>
<protein>
    <recommendedName>
        <fullName evidence="2">Acyl-CoA thioesterase-like N-terminal HotDog domain-containing protein</fullName>
    </recommendedName>
</protein>
<dbReference type="Gene3D" id="2.40.160.210">
    <property type="entry name" value="Acyl-CoA thioesterase, double hotdog domain"/>
    <property type="match status" value="1"/>
</dbReference>
<dbReference type="RefSeq" id="WP_003930704.1">
    <property type="nucleotide sequence ID" value="NZ_JH814691.1"/>
</dbReference>
<evidence type="ECO:0000259" key="2">
    <source>
        <dbReference type="Pfam" id="PF13622"/>
    </source>
</evidence>
<dbReference type="Pfam" id="PF13622">
    <property type="entry name" value="4HBT_3"/>
    <property type="match status" value="1"/>
</dbReference>
<dbReference type="Proteomes" id="UP000006072">
    <property type="component" value="Unassembled WGS sequence"/>
</dbReference>